<evidence type="ECO:0000256" key="2">
    <source>
        <dbReference type="ARBA" id="ARBA00001966"/>
    </source>
</evidence>
<keyword evidence="4" id="KW-0500">Molybdenum</keyword>
<dbReference type="PANTHER" id="PTHR43105:SF14">
    <property type="entry name" value="FORMATE DEHYDROGENASE H"/>
    <property type="match status" value="1"/>
</dbReference>
<comment type="cofactor">
    <cofactor evidence="1">
        <name>Mo-bis(molybdopterin guanine dinucleotide)</name>
        <dbReference type="ChEBI" id="CHEBI:60539"/>
    </cofactor>
</comment>
<sequence length="716" mass="79354">MKKITSVCPYCGAGCKLKLVVEDNKIIRAEAADGVTNQNELCLKGYYGWDFLNDTQLLTPRLTQPMIRYEKGGRLTPVSWDEAIRYTAQRFSEIKAKYGPRSIMTTGSSRGTGNETNYVMQKFARAVLNTNNVDCCARVCHGPSVAGLQEVLGNGAMSNSISDIENSKCLLIFGYNSADSHPIVARRVVKAHQNGAKIIVCDPRRIEAARIADQHLQLNNGSNMALVNAFGYVLLEEKLYNQHYVDRFTEGLDTYREIVKDYAPEAVEHLTGVSAADVRQAMRTFAAAPSATIMWGMGVTQFGQAVDVVRGLAGLALLTGNLGRENVGVGPIRGQNNVQGACDMGVLPNMFPGYQSVTDPDVRAKFADAWGISPAVMDENIGTRITEVPHMALEGKIKAYYIMGEDPLQTEADLSLVRRGVEALDFLVVQDIFMTKTAEVADVLLPATSWGEHGGVFTCADRGFQRFEKAIEPKGNVKRDWEIISLIASEMGYPMHYADNQQIWDEMRSLCPLFYGVTYEKMGDMGHIQWPCATLDHPGTPYLYQDSRFDTPTGKGKLFATQWRAPAEVPDDAYPLVLCTVREVGHYSCRSMTGNCAALQALADEPGRVQMNPQDANRLGIKDNNLVWVSSRRGKVISRADISERINKGTIYMTYQWWIGACNELTQENLDPISKTPETKYCAAKVDVIEDQRWAEDFASTSYNDMKARLRAAVAH</sequence>
<evidence type="ECO:0000256" key="4">
    <source>
        <dbReference type="ARBA" id="ARBA00022505"/>
    </source>
</evidence>
<evidence type="ECO:0000313" key="11">
    <source>
        <dbReference type="Proteomes" id="UP000032874"/>
    </source>
</evidence>
<keyword evidence="3" id="KW-0004">4Fe-4S</keyword>
<dbReference type="FunFam" id="3.40.228.10:FF:000002">
    <property type="entry name" value="Formate dehydrogenase subunit alpha"/>
    <property type="match status" value="1"/>
</dbReference>
<dbReference type="SUPFAM" id="SSF53706">
    <property type="entry name" value="Formate dehydrogenase/DMSO reductase, domains 1-3"/>
    <property type="match status" value="1"/>
</dbReference>
<dbReference type="Pfam" id="PF01568">
    <property type="entry name" value="Molydop_binding"/>
    <property type="match status" value="1"/>
</dbReference>
<dbReference type="EMBL" id="JQHM01000001">
    <property type="protein sequence ID" value="KFX06655.1"/>
    <property type="molecule type" value="Genomic_DNA"/>
</dbReference>
<feature type="domain" description="4Fe-4S Mo/W bis-MGD-type" evidence="9">
    <location>
        <begin position="1"/>
        <end position="56"/>
    </location>
</feature>
<dbReference type="InterPro" id="IPR041924">
    <property type="entry name" value="Formate_Dh-H_N"/>
</dbReference>
<protein>
    <submittedName>
        <fullName evidence="10">Formate dehydrogenase</fullName>
        <ecNumber evidence="10">1.2.1.2</ecNumber>
    </submittedName>
</protein>
<dbReference type="PROSITE" id="PS00490">
    <property type="entry name" value="MOLYBDOPTERIN_PROK_2"/>
    <property type="match status" value="1"/>
</dbReference>
<dbReference type="InterPro" id="IPR006657">
    <property type="entry name" value="MoPterin_dinucl-bd_dom"/>
</dbReference>
<evidence type="ECO:0000256" key="6">
    <source>
        <dbReference type="ARBA" id="ARBA00023002"/>
    </source>
</evidence>
<dbReference type="Gene3D" id="3.40.228.10">
    <property type="entry name" value="Dimethylsulfoxide Reductase, domain 2"/>
    <property type="match status" value="1"/>
</dbReference>
<dbReference type="InterPro" id="IPR006963">
    <property type="entry name" value="Mopterin_OxRdtase_4Fe-4S_dom"/>
</dbReference>
<dbReference type="RefSeq" id="WP_039321789.1">
    <property type="nucleotide sequence ID" value="NZ_JQHM01000001.1"/>
</dbReference>
<dbReference type="InterPro" id="IPR006655">
    <property type="entry name" value="Mopterin_OxRdtase_prok_CS"/>
</dbReference>
<dbReference type="Gene3D" id="2.20.25.90">
    <property type="entry name" value="ADC-like domains"/>
    <property type="match status" value="1"/>
</dbReference>
<accession>A0A093RV00</accession>
<proteinExistence type="predicted"/>
<keyword evidence="8" id="KW-0411">Iron-sulfur</keyword>
<dbReference type="FunFam" id="2.20.25.90:FF:000001">
    <property type="entry name" value="Formate dehydrogenase subunit alpha"/>
    <property type="match status" value="1"/>
</dbReference>
<dbReference type="GO" id="GO:0008863">
    <property type="term" value="F:formate dehydrogenase (NAD+) activity"/>
    <property type="evidence" value="ECO:0007669"/>
    <property type="project" value="InterPro"/>
</dbReference>
<dbReference type="GO" id="GO:0046872">
    <property type="term" value="F:metal ion binding"/>
    <property type="evidence" value="ECO:0007669"/>
    <property type="project" value="UniProtKB-KW"/>
</dbReference>
<evidence type="ECO:0000256" key="8">
    <source>
        <dbReference type="ARBA" id="ARBA00023014"/>
    </source>
</evidence>
<dbReference type="InterPro" id="IPR006478">
    <property type="entry name" value="Formate_DH_asu"/>
</dbReference>
<keyword evidence="5" id="KW-0479">Metal-binding</keyword>
<dbReference type="GO" id="GO:0051539">
    <property type="term" value="F:4 iron, 4 sulfur cluster binding"/>
    <property type="evidence" value="ECO:0007669"/>
    <property type="project" value="UniProtKB-KW"/>
</dbReference>
<dbReference type="GO" id="GO:0022904">
    <property type="term" value="P:respiratory electron transport chain"/>
    <property type="evidence" value="ECO:0007669"/>
    <property type="project" value="TreeGrafter"/>
</dbReference>
<dbReference type="eggNOG" id="COG3383">
    <property type="taxonomic scope" value="Bacteria"/>
</dbReference>
<dbReference type="Gene3D" id="2.40.40.20">
    <property type="match status" value="1"/>
</dbReference>
<evidence type="ECO:0000256" key="1">
    <source>
        <dbReference type="ARBA" id="ARBA00001942"/>
    </source>
</evidence>
<dbReference type="GO" id="GO:0015942">
    <property type="term" value="P:formate metabolic process"/>
    <property type="evidence" value="ECO:0007669"/>
    <property type="project" value="InterPro"/>
</dbReference>
<keyword evidence="6 10" id="KW-0560">Oxidoreductase</keyword>
<evidence type="ECO:0000256" key="7">
    <source>
        <dbReference type="ARBA" id="ARBA00023004"/>
    </source>
</evidence>
<dbReference type="STRING" id="55207.KP22_00750"/>
<evidence type="ECO:0000259" key="9">
    <source>
        <dbReference type="PROSITE" id="PS51669"/>
    </source>
</evidence>
<dbReference type="AlphaFoldDB" id="A0A093RV00"/>
<evidence type="ECO:0000256" key="5">
    <source>
        <dbReference type="ARBA" id="ARBA00022723"/>
    </source>
</evidence>
<evidence type="ECO:0000313" key="10">
    <source>
        <dbReference type="EMBL" id="KFX06655.1"/>
    </source>
</evidence>
<dbReference type="InterPro" id="IPR009010">
    <property type="entry name" value="Asp_de-COase-like_dom_sf"/>
</dbReference>
<dbReference type="Pfam" id="PF04879">
    <property type="entry name" value="Molybdop_Fe4S4"/>
    <property type="match status" value="1"/>
</dbReference>
<dbReference type="PIRSF" id="PIRSF000144">
    <property type="entry name" value="CbbBc"/>
    <property type="match status" value="1"/>
</dbReference>
<dbReference type="CDD" id="cd02753">
    <property type="entry name" value="MopB_Formate-Dh-H"/>
    <property type="match status" value="1"/>
</dbReference>
<dbReference type="GO" id="GO:0043546">
    <property type="term" value="F:molybdopterin cofactor binding"/>
    <property type="evidence" value="ECO:0007669"/>
    <property type="project" value="InterPro"/>
</dbReference>
<dbReference type="NCBIfam" id="TIGR01591">
    <property type="entry name" value="Fdh-alpha"/>
    <property type="match status" value="1"/>
</dbReference>
<dbReference type="Gene3D" id="3.40.50.740">
    <property type="match status" value="1"/>
</dbReference>
<organism evidence="10 11">
    <name type="scientific">Pectobacterium betavasculorum</name>
    <dbReference type="NCBI Taxonomy" id="55207"/>
    <lineage>
        <taxon>Bacteria</taxon>
        <taxon>Pseudomonadati</taxon>
        <taxon>Pseudomonadota</taxon>
        <taxon>Gammaproteobacteria</taxon>
        <taxon>Enterobacterales</taxon>
        <taxon>Pectobacteriaceae</taxon>
        <taxon>Pectobacterium</taxon>
    </lineage>
</organism>
<dbReference type="PROSITE" id="PS51669">
    <property type="entry name" value="4FE4S_MOW_BIS_MGD"/>
    <property type="match status" value="1"/>
</dbReference>
<comment type="cofactor">
    <cofactor evidence="2">
        <name>[4Fe-4S] cluster</name>
        <dbReference type="ChEBI" id="CHEBI:49883"/>
    </cofactor>
</comment>
<dbReference type="SMART" id="SM00926">
    <property type="entry name" value="Molybdop_Fe4S4"/>
    <property type="match status" value="1"/>
</dbReference>
<dbReference type="GO" id="GO:1990204">
    <property type="term" value="C:oxidoreductase complex"/>
    <property type="evidence" value="ECO:0007669"/>
    <property type="project" value="UniProtKB-ARBA"/>
</dbReference>
<reference evidence="10 11" key="1">
    <citation type="submission" date="2014-08" db="EMBL/GenBank/DDBJ databases">
        <title>Genome sequences of NCPPB Pectobacterium isolates.</title>
        <authorList>
            <person name="Glover R.H."/>
            <person name="Sapp M."/>
            <person name="Elphinstone J."/>
        </authorList>
    </citation>
    <scope>NUCLEOTIDE SEQUENCE [LARGE SCALE GENOMIC DNA]</scope>
    <source>
        <strain evidence="10 11">NCPPB 2795</strain>
    </source>
</reference>
<dbReference type="Proteomes" id="UP000032874">
    <property type="component" value="Unassembled WGS sequence"/>
</dbReference>
<dbReference type="InterPro" id="IPR050123">
    <property type="entry name" value="Prok_molybdopt-oxidoreductase"/>
</dbReference>
<name>A0A093RV00_9GAMM</name>
<gene>
    <name evidence="10" type="ORF">KP22_00750</name>
</gene>
<dbReference type="SUPFAM" id="SSF50692">
    <property type="entry name" value="ADC-like"/>
    <property type="match status" value="1"/>
</dbReference>
<evidence type="ECO:0000256" key="3">
    <source>
        <dbReference type="ARBA" id="ARBA00022485"/>
    </source>
</evidence>
<comment type="caution">
    <text evidence="10">The sequence shown here is derived from an EMBL/GenBank/DDBJ whole genome shotgun (WGS) entry which is preliminary data.</text>
</comment>
<dbReference type="Pfam" id="PF00384">
    <property type="entry name" value="Molybdopterin"/>
    <property type="match status" value="1"/>
</dbReference>
<dbReference type="GO" id="GO:0016020">
    <property type="term" value="C:membrane"/>
    <property type="evidence" value="ECO:0007669"/>
    <property type="project" value="TreeGrafter"/>
</dbReference>
<dbReference type="EC" id="1.2.1.2" evidence="10"/>
<dbReference type="GO" id="GO:0003954">
    <property type="term" value="F:NADH dehydrogenase activity"/>
    <property type="evidence" value="ECO:0007669"/>
    <property type="project" value="TreeGrafter"/>
</dbReference>
<dbReference type="PANTHER" id="PTHR43105">
    <property type="entry name" value="RESPIRATORY NITRATE REDUCTASE"/>
    <property type="match status" value="1"/>
</dbReference>
<keyword evidence="7" id="KW-0408">Iron</keyword>
<dbReference type="InterPro" id="IPR006656">
    <property type="entry name" value="Mopterin_OxRdtase"/>
</dbReference>